<proteinExistence type="inferred from homology"/>
<keyword evidence="4 8" id="KW-0540">Nuclease</keyword>
<gene>
    <name evidence="8 10" type="primary">rnr</name>
    <name evidence="10" type="ORF">H8R94_11255</name>
</gene>
<dbReference type="InterPro" id="IPR004476">
    <property type="entry name" value="RNase_II/RNase_R"/>
</dbReference>
<dbReference type="SMART" id="SM00357">
    <property type="entry name" value="CSP"/>
    <property type="match status" value="2"/>
</dbReference>
<dbReference type="NCBIfam" id="TIGR02063">
    <property type="entry name" value="RNase_R"/>
    <property type="match status" value="1"/>
</dbReference>
<dbReference type="InterPro" id="IPR011129">
    <property type="entry name" value="CSD"/>
</dbReference>
<dbReference type="Pfam" id="PF00773">
    <property type="entry name" value="RNB"/>
    <property type="match status" value="1"/>
</dbReference>
<sequence length="711" mass="80756">MNEKKLEERKKMIYGLLCDELYVPMRTKEIAMLLDIPKSKRQDLQEVLDALVEEGKAQVSKKGKYQKAEKVVKEGAFISHAKGFGFVCVEDEGEDYYIPEEYVGNAFHGDQVRIELLPPSKGKRREAKIIEVLSHDISTVVGTYEKSKNYGFVISDNARITQDIFIPQGKDMHAVDGHKVVCQITSYGKKNRNPEGVITEILGHRNDPGVDIMSIVRGFDLPTEFPEKVLNQATRVANEVSEADRAGRLDLRGVTMVTIDGEDAKDLDDAISICHKGDGYELGVHIADVSNYVQERSALDEEAKKRGTSVYLVDRVIPMLPHTLSNGICSLNAGEDRLALSCIMTLDAKGNVIDHTIAETVVNIDARMSYTSVKKILVDKDPAECKKYQDLVPMFALMEELSGLIRKKRMQRGSIDFDFPETKIVLDAQGHAVDVMPYERNVATKIIEDFMLIANETVAEHFYWQEIPFLYRTHATPDGEKIRKLATFIGNFGYTIKGGADEVHPKELQKLLGKIQGTPEEDFISRLTLRSMQQAKYTVECTGHFGLAADYYCHFTSPIRRYPDLQIHRIIKETLRGRYNETRREHYESLLPVIATETSRLERRADEVEREVDKLKKVEYMSRHIGETFEGIVSSVTGWGLYVELPNTIEGLVHISTIRGDYYQFVEETYELVGERTNRHYKLGQRVKVVVDDCDTMARTIDFVLAEDEDE</sequence>
<keyword evidence="7 8" id="KW-0694">RNA-binding</keyword>
<dbReference type="Gene3D" id="2.40.50.140">
    <property type="entry name" value="Nucleic acid-binding proteins"/>
    <property type="match status" value="3"/>
</dbReference>
<comment type="subcellular location">
    <subcellularLocation>
        <location evidence="2 8">Cytoplasm</location>
    </subcellularLocation>
</comment>
<dbReference type="PROSITE" id="PS50126">
    <property type="entry name" value="S1"/>
    <property type="match status" value="1"/>
</dbReference>
<evidence type="ECO:0000256" key="1">
    <source>
        <dbReference type="ARBA" id="ARBA00001849"/>
    </source>
</evidence>
<reference evidence="10 11" key="1">
    <citation type="submission" date="2020-08" db="EMBL/GenBank/DDBJ databases">
        <title>Genome public.</title>
        <authorList>
            <person name="Liu C."/>
            <person name="Sun Q."/>
        </authorList>
    </citation>
    <scope>NUCLEOTIDE SEQUENCE [LARGE SCALE GENOMIC DNA]</scope>
    <source>
        <strain evidence="10 11">NSJ-9</strain>
    </source>
</reference>
<dbReference type="InterPro" id="IPR013223">
    <property type="entry name" value="RNase_B_OB_dom"/>
</dbReference>
<evidence type="ECO:0000256" key="5">
    <source>
        <dbReference type="ARBA" id="ARBA00022801"/>
    </source>
</evidence>
<dbReference type="RefSeq" id="WP_118535883.1">
    <property type="nucleotide sequence ID" value="NZ_JACOPG010000004.1"/>
</dbReference>
<organism evidence="10 11">
    <name type="scientific">Roseburia lenta</name>
    <dbReference type="NCBI Taxonomy" id="2763061"/>
    <lineage>
        <taxon>Bacteria</taxon>
        <taxon>Bacillati</taxon>
        <taxon>Bacillota</taxon>
        <taxon>Clostridia</taxon>
        <taxon>Lachnospirales</taxon>
        <taxon>Lachnospiraceae</taxon>
        <taxon>Roseburia</taxon>
    </lineage>
</organism>
<dbReference type="EC" id="3.1.13.1" evidence="8"/>
<dbReference type="InterPro" id="IPR001900">
    <property type="entry name" value="RNase_II/R"/>
</dbReference>
<dbReference type="NCBIfam" id="TIGR00358">
    <property type="entry name" value="3_prime_RNase"/>
    <property type="match status" value="1"/>
</dbReference>
<dbReference type="SMART" id="SM00316">
    <property type="entry name" value="S1"/>
    <property type="match status" value="1"/>
</dbReference>
<keyword evidence="6 8" id="KW-0269">Exonuclease</keyword>
<dbReference type="SMART" id="SM00955">
    <property type="entry name" value="RNB"/>
    <property type="match status" value="1"/>
</dbReference>
<dbReference type="InterPro" id="IPR050180">
    <property type="entry name" value="RNR_Ribonuclease"/>
</dbReference>
<evidence type="ECO:0000256" key="3">
    <source>
        <dbReference type="ARBA" id="ARBA00022490"/>
    </source>
</evidence>
<dbReference type="InterPro" id="IPR012340">
    <property type="entry name" value="NA-bd_OB-fold"/>
</dbReference>
<dbReference type="SUPFAM" id="SSF50249">
    <property type="entry name" value="Nucleic acid-binding proteins"/>
    <property type="match status" value="4"/>
</dbReference>
<comment type="similarity">
    <text evidence="8">Belongs to the RNR ribonuclease family. RNase R subfamily.</text>
</comment>
<evidence type="ECO:0000256" key="7">
    <source>
        <dbReference type="ARBA" id="ARBA00022884"/>
    </source>
</evidence>
<accession>A0ABR7GIP1</accession>
<dbReference type="EMBL" id="JACOPG010000004">
    <property type="protein sequence ID" value="MBC5687171.1"/>
    <property type="molecule type" value="Genomic_DNA"/>
</dbReference>
<dbReference type="InterPro" id="IPR003029">
    <property type="entry name" value="S1_domain"/>
</dbReference>
<dbReference type="CDD" id="cd04471">
    <property type="entry name" value="S1_RNase_R"/>
    <property type="match status" value="1"/>
</dbReference>
<dbReference type="Pfam" id="PF00575">
    <property type="entry name" value="S1"/>
    <property type="match status" value="1"/>
</dbReference>
<name>A0ABR7GIP1_9FIRM</name>
<comment type="caution">
    <text evidence="10">The sequence shown here is derived from an EMBL/GenBank/DDBJ whole genome shotgun (WGS) entry which is preliminary data.</text>
</comment>
<evidence type="ECO:0000256" key="2">
    <source>
        <dbReference type="ARBA" id="ARBA00004496"/>
    </source>
</evidence>
<dbReference type="Pfam" id="PF17876">
    <property type="entry name" value="CSD2"/>
    <property type="match status" value="1"/>
</dbReference>
<evidence type="ECO:0000256" key="4">
    <source>
        <dbReference type="ARBA" id="ARBA00022722"/>
    </source>
</evidence>
<evidence type="ECO:0000313" key="10">
    <source>
        <dbReference type="EMBL" id="MBC5687171.1"/>
    </source>
</evidence>
<evidence type="ECO:0000256" key="6">
    <source>
        <dbReference type="ARBA" id="ARBA00022839"/>
    </source>
</evidence>
<evidence type="ECO:0000313" key="11">
    <source>
        <dbReference type="Proteomes" id="UP000643810"/>
    </source>
</evidence>
<dbReference type="InterPro" id="IPR011805">
    <property type="entry name" value="RNase_R"/>
</dbReference>
<feature type="domain" description="S1 motif" evidence="9">
    <location>
        <begin position="626"/>
        <end position="706"/>
    </location>
</feature>
<dbReference type="PANTHER" id="PTHR23355">
    <property type="entry name" value="RIBONUCLEASE"/>
    <property type="match status" value="1"/>
</dbReference>
<keyword evidence="5 8" id="KW-0378">Hydrolase</keyword>
<dbReference type="InterPro" id="IPR040476">
    <property type="entry name" value="CSD2"/>
</dbReference>
<dbReference type="Proteomes" id="UP000643810">
    <property type="component" value="Unassembled WGS sequence"/>
</dbReference>
<keyword evidence="3 8" id="KW-0963">Cytoplasm</keyword>
<dbReference type="HAMAP" id="MF_01895">
    <property type="entry name" value="RNase_R"/>
    <property type="match status" value="1"/>
</dbReference>
<protein>
    <recommendedName>
        <fullName evidence="8">Ribonuclease R</fullName>
        <shortName evidence="8">RNase R</shortName>
        <ecNumber evidence="8">3.1.13.1</ecNumber>
    </recommendedName>
</protein>
<dbReference type="PANTHER" id="PTHR23355:SF9">
    <property type="entry name" value="DIS3-LIKE EXONUCLEASE 2"/>
    <property type="match status" value="1"/>
</dbReference>
<comment type="function">
    <text evidence="8">3'-5' exoribonuclease that releases 5'-nucleoside monophosphates and is involved in maturation of structured RNAs.</text>
</comment>
<keyword evidence="11" id="KW-1185">Reference proteome</keyword>
<dbReference type="Pfam" id="PF08206">
    <property type="entry name" value="OB_RNB"/>
    <property type="match status" value="1"/>
</dbReference>
<evidence type="ECO:0000256" key="8">
    <source>
        <dbReference type="HAMAP-Rule" id="MF_01895"/>
    </source>
</evidence>
<evidence type="ECO:0000259" key="9">
    <source>
        <dbReference type="PROSITE" id="PS50126"/>
    </source>
</evidence>
<comment type="catalytic activity">
    <reaction evidence="1 8">
        <text>Exonucleolytic cleavage in the 3'- to 5'-direction to yield nucleoside 5'-phosphates.</text>
        <dbReference type="EC" id="3.1.13.1"/>
    </reaction>
</comment>